<evidence type="ECO:0000313" key="4">
    <source>
        <dbReference type="Proteomes" id="UP000381693"/>
    </source>
</evidence>
<proteinExistence type="predicted"/>
<reference evidence="3" key="1">
    <citation type="submission" date="2019-09" db="EMBL/GenBank/DDBJ databases">
        <authorList>
            <person name="Cremers G."/>
        </authorList>
    </citation>
    <scope>NUCLEOTIDE SEQUENCE [LARGE SCALE GENOMIC DNA]</scope>
    <source>
        <strain evidence="3">3B</strain>
    </source>
</reference>
<dbReference type="AlphaFoldDB" id="A0A5E6MDW3"/>
<evidence type="ECO:0000256" key="2">
    <source>
        <dbReference type="SAM" id="SignalP"/>
    </source>
</evidence>
<gene>
    <name evidence="3" type="ORF">MAMC_00917</name>
</gene>
<feature type="signal peptide" evidence="2">
    <location>
        <begin position="1"/>
        <end position="23"/>
    </location>
</feature>
<comment type="caution">
    <text evidence="3">The sequence shown here is derived from an EMBL/GenBank/DDBJ whole genome shotgun (WGS) entry which is preliminary data.</text>
</comment>
<protein>
    <submittedName>
        <fullName evidence="3">Uncharacterized protein</fullName>
    </submittedName>
</protein>
<accession>A0A5E6MDW3</accession>
<feature type="chain" id="PRO_5022761110" evidence="2">
    <location>
        <begin position="24"/>
        <end position="64"/>
    </location>
</feature>
<name>A0A5E6MDW3_9BACT</name>
<keyword evidence="2" id="KW-0732">Signal</keyword>
<keyword evidence="4" id="KW-1185">Reference proteome</keyword>
<organism evidence="3 4">
    <name type="scientific">Methylacidimicrobium cyclopophantes</name>
    <dbReference type="NCBI Taxonomy" id="1041766"/>
    <lineage>
        <taxon>Bacteria</taxon>
        <taxon>Pseudomonadati</taxon>
        <taxon>Verrucomicrobiota</taxon>
        <taxon>Methylacidimicrobium</taxon>
    </lineage>
</organism>
<evidence type="ECO:0000313" key="3">
    <source>
        <dbReference type="EMBL" id="VVM06012.1"/>
    </source>
</evidence>
<feature type="region of interest" description="Disordered" evidence="1">
    <location>
        <begin position="25"/>
        <end position="64"/>
    </location>
</feature>
<evidence type="ECO:0000256" key="1">
    <source>
        <dbReference type="SAM" id="MobiDB-lite"/>
    </source>
</evidence>
<dbReference type="Proteomes" id="UP000381693">
    <property type="component" value="Unassembled WGS sequence"/>
</dbReference>
<dbReference type="PROSITE" id="PS51257">
    <property type="entry name" value="PROKAR_LIPOPROTEIN"/>
    <property type="match status" value="1"/>
</dbReference>
<dbReference type="EMBL" id="CABFUZ020000103">
    <property type="protein sequence ID" value="VVM06012.1"/>
    <property type="molecule type" value="Genomic_DNA"/>
</dbReference>
<dbReference type="RefSeq" id="WP_142524976.1">
    <property type="nucleotide sequence ID" value="NZ_CABFUZ020000103.1"/>
</dbReference>
<sequence length="64" mass="6447">MKKIALGCLLLVTGLSYSLPAWAASGCSGQKCSELSGKGKCGKKKGSCEKGGSSEKGSSDHHSS</sequence>